<feature type="transmembrane region" description="Helical" evidence="9">
    <location>
        <begin position="207"/>
        <end position="226"/>
    </location>
</feature>
<dbReference type="InterPro" id="IPR004358">
    <property type="entry name" value="Sig_transdc_His_kin-like_C"/>
</dbReference>
<feature type="transmembrane region" description="Helical" evidence="9">
    <location>
        <begin position="35"/>
        <end position="56"/>
    </location>
</feature>
<dbReference type="PROSITE" id="PS50109">
    <property type="entry name" value="HIS_KIN"/>
    <property type="match status" value="1"/>
</dbReference>
<evidence type="ECO:0000256" key="1">
    <source>
        <dbReference type="ARBA" id="ARBA00000085"/>
    </source>
</evidence>
<feature type="transmembrane region" description="Helical" evidence="9">
    <location>
        <begin position="107"/>
        <end position="126"/>
    </location>
</feature>
<keyword evidence="9" id="KW-0812">Transmembrane</keyword>
<evidence type="ECO:0000256" key="5">
    <source>
        <dbReference type="ARBA" id="ARBA00022741"/>
    </source>
</evidence>
<dbReference type="SUPFAM" id="SSF55874">
    <property type="entry name" value="ATPase domain of HSP90 chaperone/DNA topoisomerase II/histidine kinase"/>
    <property type="match status" value="1"/>
</dbReference>
<evidence type="ECO:0000256" key="9">
    <source>
        <dbReference type="SAM" id="Phobius"/>
    </source>
</evidence>
<evidence type="ECO:0000313" key="11">
    <source>
        <dbReference type="EMBL" id="MFD2611242.1"/>
    </source>
</evidence>
<feature type="transmembrane region" description="Helical" evidence="9">
    <location>
        <begin position="168"/>
        <end position="187"/>
    </location>
</feature>
<dbReference type="EMBL" id="JBHUME010000002">
    <property type="protein sequence ID" value="MFD2611242.1"/>
    <property type="molecule type" value="Genomic_DNA"/>
</dbReference>
<evidence type="ECO:0000256" key="2">
    <source>
        <dbReference type="ARBA" id="ARBA00012438"/>
    </source>
</evidence>
<keyword evidence="4" id="KW-0808">Transferase</keyword>
<dbReference type="InterPro" id="IPR003594">
    <property type="entry name" value="HATPase_dom"/>
</dbReference>
<evidence type="ECO:0000256" key="8">
    <source>
        <dbReference type="ARBA" id="ARBA00023012"/>
    </source>
</evidence>
<dbReference type="Pfam" id="PF02518">
    <property type="entry name" value="HATPase_c"/>
    <property type="match status" value="1"/>
</dbReference>
<feature type="transmembrane region" description="Helical" evidence="9">
    <location>
        <begin position="6"/>
        <end position="23"/>
    </location>
</feature>
<dbReference type="Gene3D" id="3.30.565.10">
    <property type="entry name" value="Histidine kinase-like ATPase, C-terminal domain"/>
    <property type="match status" value="1"/>
</dbReference>
<keyword evidence="7" id="KW-0067">ATP-binding</keyword>
<dbReference type="Proteomes" id="UP001597541">
    <property type="component" value="Unassembled WGS sequence"/>
</dbReference>
<keyword evidence="5" id="KW-0547">Nucleotide-binding</keyword>
<dbReference type="PRINTS" id="PR00344">
    <property type="entry name" value="BCTRLSENSOR"/>
</dbReference>
<keyword evidence="9" id="KW-0472">Membrane</keyword>
<reference evidence="12" key="1">
    <citation type="journal article" date="2019" name="Int. J. Syst. Evol. Microbiol.">
        <title>The Global Catalogue of Microorganisms (GCM) 10K type strain sequencing project: providing services to taxonomists for standard genome sequencing and annotation.</title>
        <authorList>
            <consortium name="The Broad Institute Genomics Platform"/>
            <consortium name="The Broad Institute Genome Sequencing Center for Infectious Disease"/>
            <person name="Wu L."/>
            <person name="Ma J."/>
        </authorList>
    </citation>
    <scope>NUCLEOTIDE SEQUENCE [LARGE SCALE GENOMIC DNA]</scope>
    <source>
        <strain evidence="12">KCTC 3950</strain>
    </source>
</reference>
<gene>
    <name evidence="11" type="ORF">ACFSUF_02270</name>
</gene>
<keyword evidence="8" id="KW-0902">Two-component regulatory system</keyword>
<dbReference type="GO" id="GO:0016301">
    <property type="term" value="F:kinase activity"/>
    <property type="evidence" value="ECO:0007669"/>
    <property type="project" value="UniProtKB-KW"/>
</dbReference>
<sequence>MIIFYCLIFLSLWTVGAIMLINNRSNPHTRWFSGLLFLTGFASFSVVINLALMPWLRTVSAPPEAIEALRIFTMIAWGAEYHFLPIVFLLCALVFTRRFNARTILSFSAALSAPIAVYIAAIPPLYPELQLGHPAFRVLSGVYFACGILIYWLRYLIERNPSQQRNSFRTALALTLCISFLYATDYYGMNHFLITKNGLEIASNNMWQLNVLIALIFVAFFVVYAMKYGFMGIKLRIEQQKLDYSMRNLTQGALILNHTIKNEVQKINYLSGRMRSAVEKGDRAETLRNLESLDFVAEHILNMMNQIKDRTGEIEMQEQEYRLVDLLEYSVQTLSPMLEEKRIQLVTDIGTDPILLCDAAHVKEVLNNVLVNAVDAMEPDKGKLSITLAESKKEVMIWIKDNGAGVSEESAARMFDPFFTTKKGLSNYGLGLNYCYGVMHKHGGSIRLVETELGKGTWMEIRFPAKRVRMLPMTERPARMRVGVF</sequence>
<evidence type="ECO:0000256" key="4">
    <source>
        <dbReference type="ARBA" id="ARBA00022679"/>
    </source>
</evidence>
<evidence type="ECO:0000256" key="3">
    <source>
        <dbReference type="ARBA" id="ARBA00022553"/>
    </source>
</evidence>
<comment type="catalytic activity">
    <reaction evidence="1">
        <text>ATP + protein L-histidine = ADP + protein N-phospho-L-histidine.</text>
        <dbReference type="EC" id="2.7.13.3"/>
    </reaction>
</comment>
<evidence type="ECO:0000256" key="7">
    <source>
        <dbReference type="ARBA" id="ARBA00022840"/>
    </source>
</evidence>
<dbReference type="SMART" id="SM00387">
    <property type="entry name" value="HATPase_c"/>
    <property type="match status" value="1"/>
</dbReference>
<protein>
    <recommendedName>
        <fullName evidence="2">histidine kinase</fullName>
        <ecNumber evidence="2">2.7.13.3</ecNumber>
    </recommendedName>
</protein>
<feature type="transmembrane region" description="Helical" evidence="9">
    <location>
        <begin position="138"/>
        <end position="156"/>
    </location>
</feature>
<organism evidence="11 12">
    <name type="scientific">Paenibacillus gansuensis</name>
    <dbReference type="NCBI Taxonomy" id="306542"/>
    <lineage>
        <taxon>Bacteria</taxon>
        <taxon>Bacillati</taxon>
        <taxon>Bacillota</taxon>
        <taxon>Bacilli</taxon>
        <taxon>Bacillales</taxon>
        <taxon>Paenibacillaceae</taxon>
        <taxon>Paenibacillus</taxon>
    </lineage>
</organism>
<feature type="transmembrane region" description="Helical" evidence="9">
    <location>
        <begin position="68"/>
        <end position="95"/>
    </location>
</feature>
<evidence type="ECO:0000256" key="6">
    <source>
        <dbReference type="ARBA" id="ARBA00022777"/>
    </source>
</evidence>
<keyword evidence="6 11" id="KW-0418">Kinase</keyword>
<accession>A0ABW5PAH0</accession>
<keyword evidence="3" id="KW-0597">Phosphoprotein</keyword>
<feature type="domain" description="Histidine kinase" evidence="10">
    <location>
        <begin position="255"/>
        <end position="467"/>
    </location>
</feature>
<dbReference type="EC" id="2.7.13.3" evidence="2"/>
<keyword evidence="12" id="KW-1185">Reference proteome</keyword>
<dbReference type="PANTHER" id="PTHR43065:SF10">
    <property type="entry name" value="PEROXIDE STRESS-ACTIVATED HISTIDINE KINASE MAK3"/>
    <property type="match status" value="1"/>
</dbReference>
<dbReference type="InterPro" id="IPR005467">
    <property type="entry name" value="His_kinase_dom"/>
</dbReference>
<evidence type="ECO:0000259" key="10">
    <source>
        <dbReference type="PROSITE" id="PS50109"/>
    </source>
</evidence>
<dbReference type="RefSeq" id="WP_377599680.1">
    <property type="nucleotide sequence ID" value="NZ_JBHUME010000002.1"/>
</dbReference>
<keyword evidence="9" id="KW-1133">Transmembrane helix</keyword>
<dbReference type="InterPro" id="IPR036890">
    <property type="entry name" value="HATPase_C_sf"/>
</dbReference>
<evidence type="ECO:0000313" key="12">
    <source>
        <dbReference type="Proteomes" id="UP001597541"/>
    </source>
</evidence>
<comment type="caution">
    <text evidence="11">The sequence shown here is derived from an EMBL/GenBank/DDBJ whole genome shotgun (WGS) entry which is preliminary data.</text>
</comment>
<name>A0ABW5PAH0_9BACL</name>
<dbReference type="PANTHER" id="PTHR43065">
    <property type="entry name" value="SENSOR HISTIDINE KINASE"/>
    <property type="match status" value="1"/>
</dbReference>
<proteinExistence type="predicted"/>